<name>A0A0M4SNC7_9FUSO</name>
<dbReference type="Pfam" id="PF24723">
    <property type="entry name" value="DUF7675"/>
    <property type="match status" value="1"/>
</dbReference>
<dbReference type="AlphaFoldDB" id="A0A0M4SNC7"/>
<evidence type="ECO:0000259" key="1">
    <source>
        <dbReference type="Pfam" id="PF24723"/>
    </source>
</evidence>
<organism evidence="2">
    <name type="scientific">Fusobacterium animalis</name>
    <dbReference type="NCBI Taxonomy" id="76859"/>
    <lineage>
        <taxon>Bacteria</taxon>
        <taxon>Fusobacteriati</taxon>
        <taxon>Fusobacteriota</taxon>
        <taxon>Fusobacteriia</taxon>
        <taxon>Fusobacteriales</taxon>
        <taxon>Fusobacteriaceae</taxon>
        <taxon>Fusobacterium</taxon>
    </lineage>
</organism>
<protein>
    <recommendedName>
        <fullName evidence="1">DUF7675 domain-containing protein</fullName>
    </recommendedName>
</protein>
<feature type="domain" description="DUF7675" evidence="1">
    <location>
        <begin position="18"/>
        <end position="81"/>
    </location>
</feature>
<dbReference type="PATRIC" id="fig|76859.3.peg.336"/>
<sequence>MQLKINKIKEKVDMLSDFYKKNKNDRVWWIDDLDSVGKHMFSFDKIKIFNLFADYPHNLTPEQKEIFDKENPYWKDFFKERTK</sequence>
<dbReference type="InterPro" id="IPR056092">
    <property type="entry name" value="DUF7675"/>
</dbReference>
<evidence type="ECO:0000313" key="2">
    <source>
        <dbReference type="EMBL" id="ALF16965.1"/>
    </source>
</evidence>
<proteinExistence type="predicted"/>
<gene>
    <name evidence="2" type="ORF">RN98_01690</name>
</gene>
<dbReference type="Proteomes" id="UP000063147">
    <property type="component" value="Chromosome"/>
</dbReference>
<accession>A0A0M4SNC7</accession>
<evidence type="ECO:0000313" key="3">
    <source>
        <dbReference type="Proteomes" id="UP000063147"/>
    </source>
</evidence>
<reference evidence="2 3" key="1">
    <citation type="submission" date="2015-09" db="EMBL/GenBank/DDBJ databases">
        <authorList>
            <person name="Jackson K.R."/>
            <person name="Lunt B.L."/>
            <person name="Fisher J.N.B."/>
            <person name="Gardner A.V."/>
            <person name="Bailey M.E."/>
            <person name="Deus L.M."/>
            <person name="Earl A.S."/>
            <person name="Gibby P.D."/>
            <person name="Hartmann K.A."/>
            <person name="Liu J.E."/>
            <person name="Manci A.M."/>
            <person name="Nielsen D.A."/>
            <person name="Solomon M.B."/>
            <person name="Breakwell D.P."/>
            <person name="Burnett S.H."/>
            <person name="Grose J.H."/>
        </authorList>
    </citation>
    <scope>NUCLEOTIDE SEQUENCE [LARGE SCALE GENOMIC DNA]</scope>
    <source>
        <strain evidence="2 3">KCOM 1279</strain>
    </source>
</reference>
<dbReference type="EMBL" id="CP012713">
    <property type="protein sequence ID" value="ALF16965.1"/>
    <property type="molecule type" value="Genomic_DNA"/>
</dbReference>